<dbReference type="Gene3D" id="3.40.50.1010">
    <property type="entry name" value="5'-nuclease"/>
    <property type="match status" value="1"/>
</dbReference>
<dbReference type="SUPFAM" id="SSF88723">
    <property type="entry name" value="PIN domain-like"/>
    <property type="match status" value="1"/>
</dbReference>
<reference evidence="2 3" key="1">
    <citation type="submission" date="2018-04" db="EMBL/GenBank/DDBJ databases">
        <title>Genomic Encyclopedia of Type Strains, Phase IV (KMG-IV): sequencing the most valuable type-strain genomes for metagenomic binning, comparative biology and taxonomic classification.</title>
        <authorList>
            <person name="Goeker M."/>
        </authorList>
    </citation>
    <scope>NUCLEOTIDE SEQUENCE [LARGE SCALE GENOMIC DNA]</scope>
    <source>
        <strain evidence="2 3">DSM 7138</strain>
    </source>
</reference>
<dbReference type="RefSeq" id="WP_108001115.1">
    <property type="nucleotide sequence ID" value="NZ_JBHEEX010000006.1"/>
</dbReference>
<dbReference type="Proteomes" id="UP000241247">
    <property type="component" value="Unassembled WGS sequence"/>
</dbReference>
<dbReference type="InterPro" id="IPR002716">
    <property type="entry name" value="PIN_dom"/>
</dbReference>
<accession>A0A2T5BIG3</accession>
<dbReference type="AlphaFoldDB" id="A0A2T5BIG3"/>
<feature type="domain" description="PIN" evidence="1">
    <location>
        <begin position="1"/>
        <end position="134"/>
    </location>
</feature>
<evidence type="ECO:0000313" key="2">
    <source>
        <dbReference type="EMBL" id="PTM98770.1"/>
    </source>
</evidence>
<proteinExistence type="predicted"/>
<evidence type="ECO:0000259" key="1">
    <source>
        <dbReference type="Pfam" id="PF01850"/>
    </source>
</evidence>
<sequence length="141" mass="15463">MFVDASVIIAILTEEKDAEGYAQILDTNREFANVTSVLASWEATVGLFRKTGKSMDEAKAIVQDFLEIAGIIVLSIGAEEEALALDVFQRNGRHRFGEGERNLALNMADCFHYAVAKLNKVPILTMDIGFEAADVQVVRIA</sequence>
<dbReference type="InterPro" id="IPR029060">
    <property type="entry name" value="PIN-like_dom_sf"/>
</dbReference>
<dbReference type="EMBL" id="PZZZ01000001">
    <property type="protein sequence ID" value="PTM98770.1"/>
    <property type="molecule type" value="Genomic_DNA"/>
</dbReference>
<protein>
    <submittedName>
        <fullName evidence="2">Ribonuclease VapC</fullName>
    </submittedName>
</protein>
<name>A0A2T5BIG3_MYCDI</name>
<gene>
    <name evidence="2" type="ORF">C7449_101436</name>
</gene>
<organism evidence="2 3">
    <name type="scientific">Mycoplana dimorpha</name>
    <dbReference type="NCBI Taxonomy" id="28320"/>
    <lineage>
        <taxon>Bacteria</taxon>
        <taxon>Pseudomonadati</taxon>
        <taxon>Pseudomonadota</taxon>
        <taxon>Alphaproteobacteria</taxon>
        <taxon>Hyphomicrobiales</taxon>
        <taxon>Rhizobiaceae</taxon>
        <taxon>Mycoplana</taxon>
    </lineage>
</organism>
<evidence type="ECO:0000313" key="3">
    <source>
        <dbReference type="Proteomes" id="UP000241247"/>
    </source>
</evidence>
<keyword evidence="3" id="KW-1185">Reference proteome</keyword>
<dbReference type="OrthoDB" id="32625at2"/>
<dbReference type="CDD" id="cd09871">
    <property type="entry name" value="PIN_MtVapC28-VapC30-like"/>
    <property type="match status" value="1"/>
</dbReference>
<dbReference type="Pfam" id="PF01850">
    <property type="entry name" value="PIN"/>
    <property type="match status" value="1"/>
</dbReference>
<comment type="caution">
    <text evidence="2">The sequence shown here is derived from an EMBL/GenBank/DDBJ whole genome shotgun (WGS) entry which is preliminary data.</text>
</comment>